<gene>
    <name evidence="3" type="ORF">DDF84_022245</name>
</gene>
<dbReference type="EMBL" id="CP037901">
    <property type="protein sequence ID" value="QBP12458.1"/>
    <property type="molecule type" value="Genomic_DNA"/>
</dbReference>
<keyword evidence="2" id="KW-0560">Oxidoreductase</keyword>
<name>A0A2L0X329_9BURK</name>
<proteinExistence type="inferred from homology"/>
<dbReference type="SUPFAM" id="SSF51735">
    <property type="entry name" value="NAD(P)-binding Rossmann-fold domains"/>
    <property type="match status" value="1"/>
</dbReference>
<sequence length="254" mass="26533">MTTDHSQPSQGESQKVAIVTGASRGIGAAISARLARDGFAVVINYANGADTAGDLLRKLEASGGRAMTFQADVSDASAVARMFDAAEATFDGVDIVVNNAGVMVLDTIAASDDAAFERVMNINLKGAFHTMREAARRLRHGGRIINLSTSVIGLRMERYGIYAASKAAVEAMTAVLSKEMRGRAITVNAVAPGPTATDLFLDGKSPETIERLAKLNPLERLGTPEDIAAAVAFLASPDGAWINGQVLRANGGMV</sequence>
<dbReference type="OrthoDB" id="9803333at2"/>
<evidence type="ECO:0000256" key="2">
    <source>
        <dbReference type="ARBA" id="ARBA00023002"/>
    </source>
</evidence>
<reference evidence="3 4" key="1">
    <citation type="submission" date="2019-03" db="EMBL/GenBank/DDBJ databases">
        <title>Comparative insights into the high quality Complete genome sequence of highly metal resistant Cupriavidus metallidurans strain BS1 isolated from a gold-copper mine.</title>
        <authorList>
            <person name="Mazhar H.S."/>
            <person name="Rensing C."/>
        </authorList>
    </citation>
    <scope>NUCLEOTIDE SEQUENCE [LARGE SCALE GENOMIC DNA]</scope>
    <source>
        <strain evidence="3 4">BS1</strain>
    </source>
</reference>
<dbReference type="Proteomes" id="UP000253772">
    <property type="component" value="Chromosome c2"/>
</dbReference>
<dbReference type="InterPro" id="IPR036291">
    <property type="entry name" value="NAD(P)-bd_dom_sf"/>
</dbReference>
<dbReference type="PRINTS" id="PR00080">
    <property type="entry name" value="SDRFAMILY"/>
</dbReference>
<evidence type="ECO:0000256" key="1">
    <source>
        <dbReference type="ARBA" id="ARBA00006484"/>
    </source>
</evidence>
<dbReference type="PRINTS" id="PR00081">
    <property type="entry name" value="GDHRDH"/>
</dbReference>
<dbReference type="Pfam" id="PF13561">
    <property type="entry name" value="adh_short_C2"/>
    <property type="match status" value="1"/>
</dbReference>
<accession>A0A2L0X329</accession>
<evidence type="ECO:0000313" key="4">
    <source>
        <dbReference type="Proteomes" id="UP000253772"/>
    </source>
</evidence>
<dbReference type="InterPro" id="IPR002347">
    <property type="entry name" value="SDR_fam"/>
</dbReference>
<dbReference type="AlphaFoldDB" id="A0A2L0X329"/>
<dbReference type="CDD" id="cd05362">
    <property type="entry name" value="THN_reductase-like_SDR_c"/>
    <property type="match status" value="1"/>
</dbReference>
<protein>
    <submittedName>
        <fullName evidence="3">SDR family oxidoreductase</fullName>
    </submittedName>
</protein>
<evidence type="ECO:0000313" key="3">
    <source>
        <dbReference type="EMBL" id="QBP12458.1"/>
    </source>
</evidence>
<dbReference type="GO" id="GO:0016614">
    <property type="term" value="F:oxidoreductase activity, acting on CH-OH group of donors"/>
    <property type="evidence" value="ECO:0007669"/>
    <property type="project" value="UniProtKB-ARBA"/>
</dbReference>
<dbReference type="PANTHER" id="PTHR48107">
    <property type="entry name" value="NADPH-DEPENDENT ALDEHYDE REDUCTASE-LIKE PROTEIN, CHLOROPLASTIC-RELATED"/>
    <property type="match status" value="1"/>
</dbReference>
<dbReference type="PANTHER" id="PTHR48107:SF7">
    <property type="entry name" value="RE15974P"/>
    <property type="match status" value="1"/>
</dbReference>
<dbReference type="FunFam" id="3.40.50.720:FF:000084">
    <property type="entry name" value="Short-chain dehydrogenase reductase"/>
    <property type="match status" value="1"/>
</dbReference>
<dbReference type="RefSeq" id="WP_024570769.1">
    <property type="nucleotide sequence ID" value="NZ_CP026544.1"/>
</dbReference>
<dbReference type="Gene3D" id="3.40.50.720">
    <property type="entry name" value="NAD(P)-binding Rossmann-like Domain"/>
    <property type="match status" value="1"/>
</dbReference>
<comment type="similarity">
    <text evidence="1">Belongs to the short-chain dehydrogenases/reductases (SDR) family.</text>
</comment>
<organism evidence="3 4">
    <name type="scientific">Cupriavidus metallidurans</name>
    <dbReference type="NCBI Taxonomy" id="119219"/>
    <lineage>
        <taxon>Bacteria</taxon>
        <taxon>Pseudomonadati</taxon>
        <taxon>Pseudomonadota</taxon>
        <taxon>Betaproteobacteria</taxon>
        <taxon>Burkholderiales</taxon>
        <taxon>Burkholderiaceae</taxon>
        <taxon>Cupriavidus</taxon>
    </lineage>
</organism>